<dbReference type="GO" id="GO:0051536">
    <property type="term" value="F:iron-sulfur cluster binding"/>
    <property type="evidence" value="ECO:0007669"/>
    <property type="project" value="UniProtKB-KW"/>
</dbReference>
<evidence type="ECO:0000259" key="4">
    <source>
        <dbReference type="PROSITE" id="PS51379"/>
    </source>
</evidence>
<dbReference type="AlphaFoldDB" id="A0A0S7Y4V9"/>
<dbReference type="PROSITE" id="PS00198">
    <property type="entry name" value="4FE4S_FER_1"/>
    <property type="match status" value="1"/>
</dbReference>
<comment type="caution">
    <text evidence="5">The sequence shown here is derived from an EMBL/GenBank/DDBJ whole genome shotgun (WGS) entry which is preliminary data.</text>
</comment>
<keyword evidence="1" id="KW-0479">Metal-binding</keyword>
<feature type="domain" description="4Fe-4S ferredoxin-type" evidence="4">
    <location>
        <begin position="315"/>
        <end position="346"/>
    </location>
</feature>
<dbReference type="PANTHER" id="PTHR40447">
    <property type="entry name" value="ANAEROBIC SULFITE REDUCTASE SUBUNIT A"/>
    <property type="match status" value="1"/>
</dbReference>
<dbReference type="InterPro" id="IPR017900">
    <property type="entry name" value="4Fe4S_Fe_S_CS"/>
</dbReference>
<protein>
    <recommendedName>
        <fullName evidence="4">4Fe-4S ferredoxin-type domain-containing protein</fullName>
    </recommendedName>
</protein>
<dbReference type="InterPro" id="IPR017896">
    <property type="entry name" value="4Fe4S_Fe-S-bd"/>
</dbReference>
<reference evidence="5 6" key="1">
    <citation type="journal article" date="2015" name="Microbiome">
        <title>Genomic resolution of linkages in carbon, nitrogen, and sulfur cycling among widespread estuary sediment bacteria.</title>
        <authorList>
            <person name="Baker B.J."/>
            <person name="Lazar C.S."/>
            <person name="Teske A.P."/>
            <person name="Dick G.J."/>
        </authorList>
    </citation>
    <scope>NUCLEOTIDE SEQUENCE [LARGE SCALE GENOMIC DNA]</scope>
    <source>
        <strain evidence="5">DG_54_3</strain>
    </source>
</reference>
<name>A0A0S7Y4V9_UNCSA</name>
<feature type="domain" description="4Fe-4S ferredoxin-type" evidence="4">
    <location>
        <begin position="239"/>
        <end position="270"/>
    </location>
</feature>
<organism evidence="5 6">
    <name type="scientific">candidate division WOR-1 bacterium DG_54_3</name>
    <dbReference type="NCBI Taxonomy" id="1703775"/>
    <lineage>
        <taxon>Bacteria</taxon>
        <taxon>Bacillati</taxon>
        <taxon>Saganbacteria</taxon>
    </lineage>
</organism>
<evidence type="ECO:0000256" key="1">
    <source>
        <dbReference type="ARBA" id="ARBA00022723"/>
    </source>
</evidence>
<sequence length="361" mass="41593">MIVIFFTNGVVSTVADFYIGTSDFSDLVERIIKDSKVAAPIEASGKLHLLEIFPDNIPEIRLSGFRTVESFKSYFFKLTERVSKYFNKDEIPQPEKLTIIGARSCDLEGLEILDRIFTEDDFKDPFYIANREKVTIISSDCTDCGNTCFCSLVKGNPYPLKFFDLNLSPIKTGFIVEIGTEKGKKLVDENRDLFLKPTQDALDQKKRNREKIMDLLMEKNKKFQFKLDFSEIHKMNLENKVWRTLTKDCVECSACNFICPTCSCFLLLDQEKNNKSERYKVWDACLKAGYARVAGGANPRAKLYQRLQNRYHCKFDYSFDRLDRYTCVGCGRCIDGCAGKIDMRDIFMELEKQVPLTAKLK</sequence>
<gene>
    <name evidence="5" type="ORF">AMJ44_02520</name>
</gene>
<dbReference type="Pfam" id="PF17179">
    <property type="entry name" value="Fer4_22"/>
    <property type="match status" value="1"/>
</dbReference>
<dbReference type="SUPFAM" id="SSF46548">
    <property type="entry name" value="alpha-helical ferredoxin"/>
    <property type="match status" value="1"/>
</dbReference>
<keyword evidence="2" id="KW-0408">Iron</keyword>
<evidence type="ECO:0000313" key="6">
    <source>
        <dbReference type="Proteomes" id="UP000051861"/>
    </source>
</evidence>
<dbReference type="PANTHER" id="PTHR40447:SF1">
    <property type="entry name" value="ANAEROBIC SULFITE REDUCTASE SUBUNIT A"/>
    <property type="match status" value="1"/>
</dbReference>
<accession>A0A0S7Y4V9</accession>
<dbReference type="EMBL" id="LIZX01000015">
    <property type="protein sequence ID" value="KPJ69718.1"/>
    <property type="molecule type" value="Genomic_DNA"/>
</dbReference>
<dbReference type="GO" id="GO:0046872">
    <property type="term" value="F:metal ion binding"/>
    <property type="evidence" value="ECO:0007669"/>
    <property type="project" value="UniProtKB-KW"/>
</dbReference>
<keyword evidence="3" id="KW-0411">Iron-sulfur</keyword>
<evidence type="ECO:0000256" key="3">
    <source>
        <dbReference type="ARBA" id="ARBA00023014"/>
    </source>
</evidence>
<proteinExistence type="predicted"/>
<dbReference type="Proteomes" id="UP000051861">
    <property type="component" value="Unassembled WGS sequence"/>
</dbReference>
<dbReference type="PROSITE" id="PS51379">
    <property type="entry name" value="4FE4S_FER_2"/>
    <property type="match status" value="2"/>
</dbReference>
<evidence type="ECO:0000256" key="2">
    <source>
        <dbReference type="ARBA" id="ARBA00023004"/>
    </source>
</evidence>
<evidence type="ECO:0000313" key="5">
    <source>
        <dbReference type="EMBL" id="KPJ69718.1"/>
    </source>
</evidence>